<comment type="caution">
    <text evidence="2">The sequence shown here is derived from an EMBL/GenBank/DDBJ whole genome shotgun (WGS) entry which is preliminary data.</text>
</comment>
<protein>
    <recommendedName>
        <fullName evidence="1">AB hydrolase-1 domain-containing protein</fullName>
    </recommendedName>
</protein>
<dbReference type="PRINTS" id="PR00111">
    <property type="entry name" value="ABHYDROLASE"/>
</dbReference>
<dbReference type="Pfam" id="PF12697">
    <property type="entry name" value="Abhydrolase_6"/>
    <property type="match status" value="1"/>
</dbReference>
<name>A0A1A3TY00_MYCSD</name>
<dbReference type="SUPFAM" id="SSF53474">
    <property type="entry name" value="alpha/beta-Hydrolases"/>
    <property type="match status" value="1"/>
</dbReference>
<dbReference type="InterPro" id="IPR050228">
    <property type="entry name" value="Carboxylesterase_BioH"/>
</dbReference>
<sequence length="276" mass="29913">MITEPQPDAEIWHFVDKQLEIVRSGPKDAAVPILLVHGVCHDAWCWQRYVSFFAQHGHHVIALSLRGHGASSGRDRLQRMGLGDYAADVADVIDGLGRRPVLVGHSMGGAVVQRYLARRAHTVRAAVLFASATAGGLGGRRFLDLIRGNRPAAVVNALRVVSGRGGTADQVNNTPFFSGRLSAADAHAHAERLGPESLRAVWDLVKRFSEVPRELPAMLVIGSRDDALFGVRSLQTTACVYGVSALVLDDLCHDMMLDPQWQIPAEHVLEFVAALG</sequence>
<dbReference type="Gene3D" id="3.40.50.1820">
    <property type="entry name" value="alpha/beta hydrolase"/>
    <property type="match status" value="1"/>
</dbReference>
<evidence type="ECO:0000313" key="2">
    <source>
        <dbReference type="EMBL" id="OBK87510.1"/>
    </source>
</evidence>
<gene>
    <name evidence="2" type="ORF">A5648_03880</name>
</gene>
<dbReference type="PANTHER" id="PTHR43194">
    <property type="entry name" value="HYDROLASE ALPHA/BETA FOLD FAMILY"/>
    <property type="match status" value="1"/>
</dbReference>
<dbReference type="InterPro" id="IPR000073">
    <property type="entry name" value="AB_hydrolase_1"/>
</dbReference>
<reference evidence="3" key="1">
    <citation type="submission" date="2016-06" db="EMBL/GenBank/DDBJ databases">
        <authorList>
            <person name="Sutton G."/>
            <person name="Brinkac L."/>
            <person name="Sanka R."/>
            <person name="Adams M."/>
            <person name="Lau E."/>
            <person name="Garcia-Basteiro A."/>
            <person name="Lopez-Varela E."/>
            <person name="Palencia S."/>
        </authorList>
    </citation>
    <scope>NUCLEOTIDE SEQUENCE [LARGE SCALE GENOMIC DNA]</scope>
    <source>
        <strain evidence="3">1274684.2</strain>
    </source>
</reference>
<organism evidence="2 3">
    <name type="scientific">Mycolicibacter sinensis (strain JDM601)</name>
    <name type="common">Mycobacterium sinense</name>
    <dbReference type="NCBI Taxonomy" id="875328"/>
    <lineage>
        <taxon>Bacteria</taxon>
        <taxon>Bacillati</taxon>
        <taxon>Actinomycetota</taxon>
        <taxon>Actinomycetes</taxon>
        <taxon>Mycobacteriales</taxon>
        <taxon>Mycobacteriaceae</taxon>
        <taxon>Mycolicibacter</taxon>
    </lineage>
</organism>
<dbReference type="PANTHER" id="PTHR43194:SF2">
    <property type="entry name" value="PEROXISOMAL MEMBRANE PROTEIN LPX1"/>
    <property type="match status" value="1"/>
</dbReference>
<dbReference type="Proteomes" id="UP000093759">
    <property type="component" value="Unassembled WGS sequence"/>
</dbReference>
<evidence type="ECO:0000259" key="1">
    <source>
        <dbReference type="Pfam" id="PF12697"/>
    </source>
</evidence>
<evidence type="ECO:0000313" key="3">
    <source>
        <dbReference type="Proteomes" id="UP000093759"/>
    </source>
</evidence>
<dbReference type="AlphaFoldDB" id="A0A1A3TY00"/>
<proteinExistence type="predicted"/>
<dbReference type="EMBL" id="LZMF01000073">
    <property type="protein sequence ID" value="OBK87510.1"/>
    <property type="molecule type" value="Genomic_DNA"/>
</dbReference>
<feature type="domain" description="AB hydrolase-1" evidence="1">
    <location>
        <begin position="33"/>
        <end position="260"/>
    </location>
</feature>
<dbReference type="InterPro" id="IPR029058">
    <property type="entry name" value="AB_hydrolase_fold"/>
</dbReference>
<dbReference type="GO" id="GO:0003824">
    <property type="term" value="F:catalytic activity"/>
    <property type="evidence" value="ECO:0007669"/>
    <property type="project" value="UniProtKB-ARBA"/>
</dbReference>
<accession>A0A1A3TY00</accession>
<dbReference type="RefSeq" id="WP_065024760.1">
    <property type="nucleotide sequence ID" value="NZ_LZMF01000073.1"/>
</dbReference>